<evidence type="ECO:0000313" key="13">
    <source>
        <dbReference type="Proteomes" id="UP000005237"/>
    </source>
</evidence>
<feature type="DNA-binding region" description="Integrase-type" evidence="9">
    <location>
        <begin position="123"/>
        <end position="175"/>
    </location>
</feature>
<organism evidence="12 13">
    <name type="scientific">Caenorhabditis japonica</name>
    <dbReference type="NCBI Taxonomy" id="281687"/>
    <lineage>
        <taxon>Eukaryota</taxon>
        <taxon>Metazoa</taxon>
        <taxon>Ecdysozoa</taxon>
        <taxon>Nematoda</taxon>
        <taxon>Chromadorea</taxon>
        <taxon>Rhabditida</taxon>
        <taxon>Rhabditina</taxon>
        <taxon>Rhabditomorpha</taxon>
        <taxon>Rhabditoidea</taxon>
        <taxon>Rhabditidae</taxon>
        <taxon>Peloderinae</taxon>
        <taxon>Caenorhabditis</taxon>
    </lineage>
</organism>
<evidence type="ECO:0000256" key="8">
    <source>
        <dbReference type="ARBA" id="ARBA00023125"/>
    </source>
</evidence>
<dbReference type="InterPro" id="IPR036397">
    <property type="entry name" value="RNaseH_sf"/>
</dbReference>
<name>A0A8R1IFR5_CAEJA</name>
<keyword evidence="13" id="KW-1185">Reference proteome</keyword>
<dbReference type="GO" id="GO:0015074">
    <property type="term" value="P:DNA integration"/>
    <property type="evidence" value="ECO:0007669"/>
    <property type="project" value="UniProtKB-KW"/>
</dbReference>
<dbReference type="Proteomes" id="UP000005237">
    <property type="component" value="Unassembled WGS sequence"/>
</dbReference>
<keyword evidence="7" id="KW-0229">DNA integration</keyword>
<evidence type="ECO:0000256" key="1">
    <source>
        <dbReference type="ARBA" id="ARBA00022679"/>
    </source>
</evidence>
<sequence>MHIVKKKVALPVEWDDQLPYAIYAYNSIAHKTTGDTPYFLMTGRDPQGPLIMEGEDADGINYSDMEEYKCVLTQELLKAHRSAKEHARREWEEHKRLFDLKHKVHNRRYPEPGSRVLVEIPSEKLGAKCPKLVNKWKGPYRVISVSENSATVRPVMGNRKETLIIPFDNLRVIPVEMKQDVIIETTKGRAGVKEKIKPYGDVGSDIVLNLEIKHDNYFSEILFCRCPTPCQFFPADAQKAKTTSPVQLHRMHQWLEHNPALAANPKDLQVLSKQHFPGSSSPPSLDTIRALAWCPTIIQTLSGVPMWVKAWNSVYSDLARIHLKRSSFENKLWIVTTPGVDHKAIPLSASDVRDAVVCAPTAIEDYSVAAELEAMLQCMASPERPVHLIPPQYRVQSSRNRKLWEIGDSDTIINYWQAVLLVAKEQEVPIELKLRMEEGDSVSKPVVNVCSTGLSNEAEKEAPKASKRNRPPNNHHGQPQLATGPMLSKRGRGVPVAIGSRRGNFGRGQLQYHQSF</sequence>
<feature type="region of interest" description="Disordered" evidence="10">
    <location>
        <begin position="453"/>
        <end position="516"/>
    </location>
</feature>
<dbReference type="GO" id="GO:0016779">
    <property type="term" value="F:nucleotidyltransferase activity"/>
    <property type="evidence" value="ECO:0007669"/>
    <property type="project" value="UniProtKB-KW"/>
</dbReference>
<keyword evidence="1" id="KW-0808">Transferase</keyword>
<evidence type="ECO:0000256" key="3">
    <source>
        <dbReference type="ARBA" id="ARBA00022722"/>
    </source>
</evidence>
<reference evidence="13" key="1">
    <citation type="submission" date="2010-08" db="EMBL/GenBank/DDBJ databases">
        <authorList>
            <consortium name="Caenorhabditis japonica Sequencing Consortium"/>
            <person name="Wilson R.K."/>
        </authorList>
    </citation>
    <scope>NUCLEOTIDE SEQUENCE [LARGE SCALE GENOMIC DNA]</scope>
    <source>
        <strain evidence="13">DF5081</strain>
    </source>
</reference>
<keyword evidence="2" id="KW-0548">Nucleotidyltransferase</keyword>
<keyword evidence="8" id="KW-0238">DNA-binding</keyword>
<feature type="domain" description="Integrase-type" evidence="11">
    <location>
        <begin position="123"/>
        <end position="175"/>
    </location>
</feature>
<dbReference type="Gene3D" id="3.30.420.10">
    <property type="entry name" value="Ribonuclease H-like superfamily/Ribonuclease H"/>
    <property type="match status" value="1"/>
</dbReference>
<dbReference type="PROSITE" id="PS51027">
    <property type="entry name" value="INTEGRASE_DBD"/>
    <property type="match status" value="1"/>
</dbReference>
<keyword evidence="4" id="KW-0479">Metal-binding</keyword>
<keyword evidence="3" id="KW-0540">Nuclease</keyword>
<dbReference type="GO" id="GO:0004519">
    <property type="term" value="F:endonuclease activity"/>
    <property type="evidence" value="ECO:0007669"/>
    <property type="project" value="UniProtKB-KW"/>
</dbReference>
<dbReference type="GO" id="GO:0046872">
    <property type="term" value="F:metal ion binding"/>
    <property type="evidence" value="ECO:0007669"/>
    <property type="project" value="UniProtKB-KW"/>
</dbReference>
<dbReference type="GO" id="GO:0003677">
    <property type="term" value="F:DNA binding"/>
    <property type="evidence" value="ECO:0007669"/>
    <property type="project" value="UniProtKB-KW"/>
</dbReference>
<evidence type="ECO:0000259" key="11">
    <source>
        <dbReference type="PROSITE" id="PS51027"/>
    </source>
</evidence>
<dbReference type="EnsemblMetazoa" id="CJA31332a.1">
    <property type="protein sequence ID" value="CJA31332a.1"/>
    <property type="gene ID" value="WBGene00207179"/>
</dbReference>
<protein>
    <submittedName>
        <fullName evidence="12">Integrase-type domain-containing protein</fullName>
    </submittedName>
</protein>
<feature type="compositionally biased region" description="Polar residues" evidence="10">
    <location>
        <begin position="471"/>
        <end position="481"/>
    </location>
</feature>
<reference evidence="12" key="2">
    <citation type="submission" date="2022-06" db="UniProtKB">
        <authorList>
            <consortium name="EnsemblMetazoa"/>
        </authorList>
    </citation>
    <scope>IDENTIFICATION</scope>
    <source>
        <strain evidence="12">DF5081</strain>
    </source>
</reference>
<proteinExistence type="predicted"/>
<keyword evidence="6" id="KW-0378">Hydrolase</keyword>
<evidence type="ECO:0000256" key="6">
    <source>
        <dbReference type="ARBA" id="ARBA00022801"/>
    </source>
</evidence>
<keyword evidence="5" id="KW-0255">Endonuclease</keyword>
<evidence type="ECO:0000256" key="10">
    <source>
        <dbReference type="SAM" id="MobiDB-lite"/>
    </source>
</evidence>
<dbReference type="GO" id="GO:0016787">
    <property type="term" value="F:hydrolase activity"/>
    <property type="evidence" value="ECO:0007669"/>
    <property type="project" value="UniProtKB-KW"/>
</dbReference>
<dbReference type="InterPro" id="IPR001037">
    <property type="entry name" value="Integrase_C_retrovir"/>
</dbReference>
<evidence type="ECO:0000256" key="2">
    <source>
        <dbReference type="ARBA" id="ARBA00022695"/>
    </source>
</evidence>
<evidence type="ECO:0000256" key="7">
    <source>
        <dbReference type="ARBA" id="ARBA00022908"/>
    </source>
</evidence>
<dbReference type="AlphaFoldDB" id="A0A8R1IFR5"/>
<evidence type="ECO:0000256" key="9">
    <source>
        <dbReference type="PROSITE-ProRule" id="PRU00506"/>
    </source>
</evidence>
<evidence type="ECO:0000256" key="4">
    <source>
        <dbReference type="ARBA" id="ARBA00022723"/>
    </source>
</evidence>
<accession>A0A8R1IFR5</accession>
<evidence type="ECO:0000256" key="5">
    <source>
        <dbReference type="ARBA" id="ARBA00022759"/>
    </source>
</evidence>
<evidence type="ECO:0000313" key="12">
    <source>
        <dbReference type="EnsemblMetazoa" id="CJA31332a.1"/>
    </source>
</evidence>